<name>A0A5B7HH90_PORTR</name>
<proteinExistence type="predicted"/>
<reference evidence="1 2" key="1">
    <citation type="submission" date="2019-05" db="EMBL/GenBank/DDBJ databases">
        <title>Another draft genome of Portunus trituberculatus and its Hox gene families provides insights of decapod evolution.</title>
        <authorList>
            <person name="Jeong J.-H."/>
            <person name="Song I."/>
            <person name="Kim S."/>
            <person name="Choi T."/>
            <person name="Kim D."/>
            <person name="Ryu S."/>
            <person name="Kim W."/>
        </authorList>
    </citation>
    <scope>NUCLEOTIDE SEQUENCE [LARGE SCALE GENOMIC DNA]</scope>
    <source>
        <tissue evidence="1">Muscle</tissue>
    </source>
</reference>
<gene>
    <name evidence="1" type="ORF">E2C01_066498</name>
</gene>
<dbReference type="EMBL" id="VSRR010034316">
    <property type="protein sequence ID" value="MPC72201.1"/>
    <property type="molecule type" value="Genomic_DNA"/>
</dbReference>
<accession>A0A5B7HH90</accession>
<sequence>MLRQTRGPCVDLLGGVWLVWWPGEEMRRPHSCFARHLPPRFPRQRRLFAPPVLRLRRWSRRFFPWSDPAPFSVGGSMWWRLGAATVVSRLVLSSRVASARQPLCWCG</sequence>
<dbReference type="AlphaFoldDB" id="A0A5B7HH90"/>
<comment type="caution">
    <text evidence="1">The sequence shown here is derived from an EMBL/GenBank/DDBJ whole genome shotgun (WGS) entry which is preliminary data.</text>
</comment>
<evidence type="ECO:0000313" key="1">
    <source>
        <dbReference type="EMBL" id="MPC72201.1"/>
    </source>
</evidence>
<keyword evidence="2" id="KW-1185">Reference proteome</keyword>
<dbReference type="Proteomes" id="UP000324222">
    <property type="component" value="Unassembled WGS sequence"/>
</dbReference>
<protein>
    <submittedName>
        <fullName evidence="1">Uncharacterized protein</fullName>
    </submittedName>
</protein>
<organism evidence="1 2">
    <name type="scientific">Portunus trituberculatus</name>
    <name type="common">Swimming crab</name>
    <name type="synonym">Neptunus trituberculatus</name>
    <dbReference type="NCBI Taxonomy" id="210409"/>
    <lineage>
        <taxon>Eukaryota</taxon>
        <taxon>Metazoa</taxon>
        <taxon>Ecdysozoa</taxon>
        <taxon>Arthropoda</taxon>
        <taxon>Crustacea</taxon>
        <taxon>Multicrustacea</taxon>
        <taxon>Malacostraca</taxon>
        <taxon>Eumalacostraca</taxon>
        <taxon>Eucarida</taxon>
        <taxon>Decapoda</taxon>
        <taxon>Pleocyemata</taxon>
        <taxon>Brachyura</taxon>
        <taxon>Eubrachyura</taxon>
        <taxon>Portunoidea</taxon>
        <taxon>Portunidae</taxon>
        <taxon>Portuninae</taxon>
        <taxon>Portunus</taxon>
    </lineage>
</organism>
<evidence type="ECO:0000313" key="2">
    <source>
        <dbReference type="Proteomes" id="UP000324222"/>
    </source>
</evidence>